<keyword evidence="3" id="KW-1185">Reference proteome</keyword>
<dbReference type="RefSeq" id="WP_354369731.1">
    <property type="nucleotide sequence ID" value="NZ_JBEPLN010000036.1"/>
</dbReference>
<feature type="transmembrane region" description="Helical" evidence="1">
    <location>
        <begin position="99"/>
        <end position="123"/>
    </location>
</feature>
<evidence type="ECO:0000313" key="2">
    <source>
        <dbReference type="EMBL" id="MET3635009.1"/>
    </source>
</evidence>
<evidence type="ECO:0008006" key="4">
    <source>
        <dbReference type="Google" id="ProtNLM"/>
    </source>
</evidence>
<reference evidence="2 3" key="1">
    <citation type="submission" date="2024-06" db="EMBL/GenBank/DDBJ databases">
        <title>Genomic Encyclopedia of Type Strains, Phase IV (KMG-IV): sequencing the most valuable type-strain genomes for metagenomic binning, comparative biology and taxonomic classification.</title>
        <authorList>
            <person name="Goeker M."/>
        </authorList>
    </citation>
    <scope>NUCLEOTIDE SEQUENCE [LARGE SCALE GENOMIC DNA]</scope>
    <source>
        <strain evidence="2 3">DSM 28302</strain>
    </source>
</reference>
<accession>A0ABV2JGU8</accession>
<comment type="caution">
    <text evidence="2">The sequence shown here is derived from an EMBL/GenBank/DDBJ whole genome shotgun (WGS) entry which is preliminary data.</text>
</comment>
<organism evidence="2 3">
    <name type="scientific">Streptococcus porcorum</name>
    <dbReference type="NCBI Taxonomy" id="701526"/>
    <lineage>
        <taxon>Bacteria</taxon>
        <taxon>Bacillati</taxon>
        <taxon>Bacillota</taxon>
        <taxon>Bacilli</taxon>
        <taxon>Lactobacillales</taxon>
        <taxon>Streptococcaceae</taxon>
        <taxon>Streptococcus</taxon>
    </lineage>
</organism>
<dbReference type="EMBL" id="JBEPLN010000036">
    <property type="protein sequence ID" value="MET3635009.1"/>
    <property type="molecule type" value="Genomic_DNA"/>
</dbReference>
<keyword evidence="1" id="KW-0812">Transmembrane</keyword>
<dbReference type="Proteomes" id="UP001549037">
    <property type="component" value="Unassembled WGS sequence"/>
</dbReference>
<keyword evidence="1" id="KW-1133">Transmembrane helix</keyword>
<evidence type="ECO:0000256" key="1">
    <source>
        <dbReference type="SAM" id="Phobius"/>
    </source>
</evidence>
<evidence type="ECO:0000313" key="3">
    <source>
        <dbReference type="Proteomes" id="UP001549037"/>
    </source>
</evidence>
<proteinExistence type="predicted"/>
<name>A0ABV2JGU8_9STRE</name>
<gene>
    <name evidence="2" type="ORF">ABID28_001671</name>
</gene>
<sequence>MSDKDKWLSAFREAHGRDPYFPEFEQAKKKGFSLEELSHQTVSVQKAQMEWLDAFEKYVGRKPSIEEFQIAKANQFQLTTITPFLSQPSKKRKLTTFQWGILTTLMIFSVLFLSVFLLGSQYYSRKAVAERYLKVAGHDFEASLQYEVWSDTKKPIKTSDLRYHRASSTVPHQQKDLLSGDTMVKAGRKYLIFPDWKVAVTPVDIEVTSNTKNLEVLINDKAFSKTTSSEFRKILKHQYPGEYSVSAKGEIDHQKINLKNSKIVDQNTIFSLDLLKKSFTVTSNLKDGDLYLEDKKIGQLTNGEYKSNQLLMTNDQQLYVTKQLGQDVQKTQAITASDISDGSIVSLKAEGVLDDLSAKKVIELAYSKMESYADTFIVPNGLEAVFENTTENSFYRDVKEVIDVNMKKAQNRAADSINFTNIKITDVKALGKYSYQVDFTVTYDFYYTYTSQHRNSGSLIQEFSWSSIVNYVGDGSVDMDSSDYYTQFLISGSNGASQQLSSTSTLR</sequence>
<keyword evidence="1" id="KW-0472">Membrane</keyword>
<protein>
    <recommendedName>
        <fullName evidence="4">FecR protein domain-containing protein</fullName>
    </recommendedName>
</protein>